<evidence type="ECO:0000313" key="9">
    <source>
        <dbReference type="Proteomes" id="UP000595095"/>
    </source>
</evidence>
<comment type="function">
    <text evidence="6">Part of a membrane-bound complex that couples electron transfer with translocation of ions across the membrane.</text>
</comment>
<reference evidence="8 9" key="1">
    <citation type="submission" date="2020-11" db="EMBL/GenBank/DDBJ databases">
        <title>Complete genome sequence for Salinimonas sp. strain G2-b.</title>
        <authorList>
            <person name="Park S.-J."/>
        </authorList>
    </citation>
    <scope>NUCLEOTIDE SEQUENCE [LARGE SCALE GENOMIC DNA]</scope>
    <source>
        <strain evidence="8 9">G2-b</strain>
    </source>
</reference>
<name>A0A7S9DVX9_9ALTE</name>
<evidence type="ECO:0000313" key="8">
    <source>
        <dbReference type="EMBL" id="QPG04832.1"/>
    </source>
</evidence>
<dbReference type="PIRSF" id="PIRSF006091">
    <property type="entry name" value="E_trnsport_RnfG"/>
    <property type="match status" value="1"/>
</dbReference>
<evidence type="ECO:0000256" key="1">
    <source>
        <dbReference type="ARBA" id="ARBA00022448"/>
    </source>
</evidence>
<accession>A0A7S9DVX9</accession>
<evidence type="ECO:0000256" key="6">
    <source>
        <dbReference type="HAMAP-Rule" id="MF_00479"/>
    </source>
</evidence>
<comment type="cofactor">
    <cofactor evidence="6">
        <name>FMN</name>
        <dbReference type="ChEBI" id="CHEBI:58210"/>
    </cofactor>
</comment>
<dbReference type="GO" id="GO:0009055">
    <property type="term" value="F:electron transfer activity"/>
    <property type="evidence" value="ECO:0007669"/>
    <property type="project" value="InterPro"/>
</dbReference>
<dbReference type="AlphaFoldDB" id="A0A7S9DVX9"/>
<evidence type="ECO:0000256" key="2">
    <source>
        <dbReference type="ARBA" id="ARBA00022553"/>
    </source>
</evidence>
<keyword evidence="6" id="KW-0997">Cell inner membrane</keyword>
<keyword evidence="6" id="KW-1278">Translocase</keyword>
<keyword evidence="9" id="KW-1185">Reference proteome</keyword>
<dbReference type="GO" id="GO:0005886">
    <property type="term" value="C:plasma membrane"/>
    <property type="evidence" value="ECO:0007669"/>
    <property type="project" value="UniProtKB-SubCell"/>
</dbReference>
<dbReference type="EC" id="7.-.-.-" evidence="6"/>
<dbReference type="PANTHER" id="PTHR36118">
    <property type="entry name" value="ION-TRANSLOCATING OXIDOREDUCTASE COMPLEX SUBUNIT G"/>
    <property type="match status" value="1"/>
</dbReference>
<comment type="similarity">
    <text evidence="6">Belongs to the RnfG family.</text>
</comment>
<proteinExistence type="inferred from homology"/>
<organism evidence="8 9">
    <name type="scientific">Salinimonas marina</name>
    <dbReference type="NCBI Taxonomy" id="2785918"/>
    <lineage>
        <taxon>Bacteria</taxon>
        <taxon>Pseudomonadati</taxon>
        <taxon>Pseudomonadota</taxon>
        <taxon>Gammaproteobacteria</taxon>
        <taxon>Alteromonadales</taxon>
        <taxon>Alteromonadaceae</taxon>
        <taxon>Alteromonas/Salinimonas group</taxon>
        <taxon>Salinimonas</taxon>
    </lineage>
</organism>
<sequence>MIKTISKNGVMLTVFALITTALISLTFVGTKDKIAQQQRQRLLSVLNEVVPASYYNNTFYQDCKIVDAPELGRSQGQRVYRARMDGTPVALAIQTTAPDGYSGNIRLVVGVTTELTVLGVRAVEHKETPGLGDKIELAISDWILSFTGKTFDASEQSAWQVEKDGGEFDQFTGATITPRAVVDQVRRTLLYVKDHQEALFTQTADCYQDTVDN</sequence>
<keyword evidence="6" id="KW-1133">Transmembrane helix</keyword>
<comment type="subcellular location">
    <subcellularLocation>
        <location evidence="6">Cell inner membrane</location>
        <topology evidence="6">Single-pass membrane protein</topology>
    </subcellularLocation>
</comment>
<dbReference type="HAMAP" id="MF_00479">
    <property type="entry name" value="RsxG_RnfG"/>
    <property type="match status" value="1"/>
</dbReference>
<dbReference type="Proteomes" id="UP000595095">
    <property type="component" value="Chromosome"/>
</dbReference>
<dbReference type="PANTHER" id="PTHR36118:SF1">
    <property type="entry name" value="ION-TRANSLOCATING OXIDOREDUCTASE COMPLEX SUBUNIT G"/>
    <property type="match status" value="1"/>
</dbReference>
<keyword evidence="3 6" id="KW-0285">Flavoprotein</keyword>
<keyword evidence="6" id="KW-1003">Cell membrane</keyword>
<evidence type="ECO:0000256" key="3">
    <source>
        <dbReference type="ARBA" id="ARBA00022630"/>
    </source>
</evidence>
<dbReference type="InterPro" id="IPR010209">
    <property type="entry name" value="Ion_transpt_RnfG/RsxG"/>
</dbReference>
<keyword evidence="5 6" id="KW-0249">Electron transport</keyword>
<keyword evidence="6" id="KW-0472">Membrane</keyword>
<keyword evidence="6" id="KW-0812">Transmembrane</keyword>
<dbReference type="NCBIfam" id="NF002519">
    <property type="entry name" value="PRK01908.1"/>
    <property type="match status" value="1"/>
</dbReference>
<dbReference type="GO" id="GO:0022900">
    <property type="term" value="P:electron transport chain"/>
    <property type="evidence" value="ECO:0007669"/>
    <property type="project" value="UniProtKB-UniRule"/>
</dbReference>
<dbReference type="InterPro" id="IPR007329">
    <property type="entry name" value="FMN-bd"/>
</dbReference>
<dbReference type="GO" id="GO:0010181">
    <property type="term" value="F:FMN binding"/>
    <property type="evidence" value="ECO:0007669"/>
    <property type="project" value="InterPro"/>
</dbReference>
<evidence type="ECO:0000256" key="4">
    <source>
        <dbReference type="ARBA" id="ARBA00022643"/>
    </source>
</evidence>
<keyword evidence="2 6" id="KW-0597">Phosphoprotein</keyword>
<evidence type="ECO:0000256" key="5">
    <source>
        <dbReference type="ARBA" id="ARBA00022982"/>
    </source>
</evidence>
<dbReference type="RefSeq" id="WP_195809924.1">
    <property type="nucleotide sequence ID" value="NZ_CP064795.1"/>
</dbReference>
<dbReference type="NCBIfam" id="TIGR01947">
    <property type="entry name" value="rnfG"/>
    <property type="match status" value="1"/>
</dbReference>
<evidence type="ECO:0000259" key="7">
    <source>
        <dbReference type="SMART" id="SM00900"/>
    </source>
</evidence>
<dbReference type="SMART" id="SM00900">
    <property type="entry name" value="FMN_bind"/>
    <property type="match status" value="1"/>
</dbReference>
<comment type="subunit">
    <text evidence="6">The complex is composed of six subunits: RnfA, RnfB, RnfC, RnfD, RnfE and RnfG.</text>
</comment>
<dbReference type="EMBL" id="CP064795">
    <property type="protein sequence ID" value="QPG04832.1"/>
    <property type="molecule type" value="Genomic_DNA"/>
</dbReference>
<keyword evidence="4 6" id="KW-0288">FMN</keyword>
<feature type="modified residue" description="FMN phosphoryl threonine" evidence="6">
    <location>
        <position position="175"/>
    </location>
</feature>
<keyword evidence="1 6" id="KW-0813">Transport</keyword>
<feature type="domain" description="FMN-binding" evidence="7">
    <location>
        <begin position="100"/>
        <end position="192"/>
    </location>
</feature>
<protein>
    <recommendedName>
        <fullName evidence="6">Ion-translocating oxidoreductase complex subunit G</fullName>
        <ecNumber evidence="6">7.-.-.-</ecNumber>
    </recommendedName>
    <alternativeName>
        <fullName evidence="6">Rnf electron transport complex subunit G</fullName>
    </alternativeName>
</protein>
<dbReference type="Pfam" id="PF04205">
    <property type="entry name" value="FMN_bind"/>
    <property type="match status" value="1"/>
</dbReference>
<gene>
    <name evidence="8" type="primary">rsxG</name>
    <name evidence="6" type="synonym">rnfG</name>
    <name evidence="8" type="ORF">IT774_11690</name>
</gene>
<dbReference type="KEGG" id="smaa:IT774_11690"/>